<dbReference type="AlphaFoldDB" id="A0A821W605"/>
<evidence type="ECO:0000313" key="5">
    <source>
        <dbReference type="EMBL" id="CAF4980824.1"/>
    </source>
</evidence>
<keyword evidence="6" id="KW-1185">Reference proteome</keyword>
<feature type="non-terminal residue" evidence="4">
    <location>
        <position position="1"/>
    </location>
</feature>
<dbReference type="CDD" id="cd00174">
    <property type="entry name" value="SH3"/>
    <property type="match status" value="1"/>
</dbReference>
<gene>
    <name evidence="4" type="ORF">UJA718_LOCUS46395</name>
    <name evidence="5" type="ORF">UJA718_LOCUS49295</name>
</gene>
<protein>
    <recommendedName>
        <fullName evidence="3">SH3 domain-containing protein</fullName>
    </recommendedName>
</protein>
<reference evidence="4" key="1">
    <citation type="submission" date="2021-02" db="EMBL/GenBank/DDBJ databases">
        <authorList>
            <person name="Nowell W R."/>
        </authorList>
    </citation>
    <scope>NUCLEOTIDE SEQUENCE</scope>
</reference>
<proteinExistence type="predicted"/>
<dbReference type="Proteomes" id="UP000663873">
    <property type="component" value="Unassembled WGS sequence"/>
</dbReference>
<dbReference type="InterPro" id="IPR001452">
    <property type="entry name" value="SH3_domain"/>
</dbReference>
<dbReference type="EMBL" id="CAJOBP010102792">
    <property type="protein sequence ID" value="CAF4980824.1"/>
    <property type="molecule type" value="Genomic_DNA"/>
</dbReference>
<evidence type="ECO:0000256" key="1">
    <source>
        <dbReference type="ARBA" id="ARBA00022443"/>
    </source>
</evidence>
<feature type="domain" description="SH3" evidence="3">
    <location>
        <begin position="1"/>
        <end position="41"/>
    </location>
</feature>
<dbReference type="InterPro" id="IPR036028">
    <property type="entry name" value="SH3-like_dom_sf"/>
</dbReference>
<dbReference type="PROSITE" id="PS50002">
    <property type="entry name" value="SH3"/>
    <property type="match status" value="1"/>
</dbReference>
<sequence length="41" mass="4607">MSAGDIITIDPTQKQQDENWLYGKIGNGKQGFFPAAYAERF</sequence>
<accession>A0A821W605</accession>
<organism evidence="4 6">
    <name type="scientific">Rotaria socialis</name>
    <dbReference type="NCBI Taxonomy" id="392032"/>
    <lineage>
        <taxon>Eukaryota</taxon>
        <taxon>Metazoa</taxon>
        <taxon>Spiralia</taxon>
        <taxon>Gnathifera</taxon>
        <taxon>Rotifera</taxon>
        <taxon>Eurotatoria</taxon>
        <taxon>Bdelloidea</taxon>
        <taxon>Philodinida</taxon>
        <taxon>Philodinidae</taxon>
        <taxon>Rotaria</taxon>
    </lineage>
</organism>
<dbReference type="Pfam" id="PF14604">
    <property type="entry name" value="SH3_9"/>
    <property type="match status" value="1"/>
</dbReference>
<keyword evidence="1 2" id="KW-0728">SH3 domain</keyword>
<comment type="caution">
    <text evidence="4">The sequence shown here is derived from an EMBL/GenBank/DDBJ whole genome shotgun (WGS) entry which is preliminary data.</text>
</comment>
<dbReference type="Gene3D" id="2.30.30.40">
    <property type="entry name" value="SH3 Domains"/>
    <property type="match status" value="1"/>
</dbReference>
<dbReference type="EMBL" id="CAJOBP010082764">
    <property type="protein sequence ID" value="CAF4920279.1"/>
    <property type="molecule type" value="Genomic_DNA"/>
</dbReference>
<evidence type="ECO:0000256" key="2">
    <source>
        <dbReference type="PROSITE-ProRule" id="PRU00192"/>
    </source>
</evidence>
<name>A0A821W605_9BILA</name>
<evidence type="ECO:0000259" key="3">
    <source>
        <dbReference type="PROSITE" id="PS50002"/>
    </source>
</evidence>
<evidence type="ECO:0000313" key="4">
    <source>
        <dbReference type="EMBL" id="CAF4920279.1"/>
    </source>
</evidence>
<evidence type="ECO:0000313" key="6">
    <source>
        <dbReference type="Proteomes" id="UP000663873"/>
    </source>
</evidence>
<dbReference type="SUPFAM" id="SSF50044">
    <property type="entry name" value="SH3-domain"/>
    <property type="match status" value="1"/>
</dbReference>